<evidence type="ECO:0000313" key="2">
    <source>
        <dbReference type="EMBL" id="KAK2955337.1"/>
    </source>
</evidence>
<feature type="compositionally biased region" description="Polar residues" evidence="1">
    <location>
        <begin position="231"/>
        <end position="240"/>
    </location>
</feature>
<feature type="compositionally biased region" description="Low complexity" evidence="1">
    <location>
        <begin position="285"/>
        <end position="300"/>
    </location>
</feature>
<keyword evidence="3" id="KW-1185">Reference proteome</keyword>
<name>A0ABQ9XV22_9EUKA</name>
<evidence type="ECO:0000313" key="3">
    <source>
        <dbReference type="Proteomes" id="UP001281761"/>
    </source>
</evidence>
<proteinExistence type="predicted"/>
<dbReference type="EMBL" id="JARBJD010000068">
    <property type="protein sequence ID" value="KAK2955337.1"/>
    <property type="molecule type" value="Genomic_DNA"/>
</dbReference>
<feature type="compositionally biased region" description="Basic and acidic residues" evidence="1">
    <location>
        <begin position="342"/>
        <end position="352"/>
    </location>
</feature>
<accession>A0ABQ9XV22</accession>
<gene>
    <name evidence="2" type="ORF">BLNAU_9728</name>
</gene>
<protein>
    <submittedName>
        <fullName evidence="2">Uncharacterized protein</fullName>
    </submittedName>
</protein>
<feature type="compositionally biased region" description="Low complexity" evidence="1">
    <location>
        <begin position="199"/>
        <end position="213"/>
    </location>
</feature>
<comment type="caution">
    <text evidence="2">The sequence shown here is derived from an EMBL/GenBank/DDBJ whole genome shotgun (WGS) entry which is preliminary data.</text>
</comment>
<sequence length="446" mass="48809">MELATQSKWFDALPDHTVRLSKDQETIISTVFPTSDDFVRKVTDLCRLHLPELFSTIPGINQSLFESIGQFFVGNIRCIFEQVIKTRTPIVPTPRNTTEMRLDEILSEVRSLNTTVQKLSNPPSQAVHPIVHPPFPNNPVKLPSQPTQPHPHISPPRHLQKDLIIDPNLKHPSPNAPFPPSNNLSMSQHYPPAVPNNPRPSSAFPSSSPTSHSKIGVITIKEGDHPPPKLPSSNARSSQAEPEVRSIMTPKPDVQNWNPSPNAPFPPPNNLFMSQNYSPAVTNHPRPSSAFPSSSPTSHPQNMQIPSQPNFQNRPANPATSFAPPPQAYAKDRPIVTPKPDIQNRKRTERTVLKSSVTRPAIYSSKPATSRQTMPTASPTTVRPATSLASSRGSLSSSTSGSHSRTNSLSKSRGSLKSIDSPTLGRTSAKARTKPQSSLASSFTRK</sequence>
<feature type="compositionally biased region" description="Polar residues" evidence="1">
    <location>
        <begin position="366"/>
        <end position="384"/>
    </location>
</feature>
<feature type="compositionally biased region" description="Polar residues" evidence="1">
    <location>
        <begin position="301"/>
        <end position="320"/>
    </location>
</feature>
<feature type="region of interest" description="Disordered" evidence="1">
    <location>
        <begin position="132"/>
        <end position="446"/>
    </location>
</feature>
<feature type="compositionally biased region" description="Low complexity" evidence="1">
    <location>
        <begin position="385"/>
        <end position="410"/>
    </location>
</feature>
<feature type="compositionally biased region" description="Polar residues" evidence="1">
    <location>
        <begin position="434"/>
        <end position="446"/>
    </location>
</feature>
<dbReference type="PRINTS" id="PR01217">
    <property type="entry name" value="PRICHEXTENSN"/>
</dbReference>
<reference evidence="2 3" key="1">
    <citation type="journal article" date="2022" name="bioRxiv">
        <title>Genomics of Preaxostyla Flagellates Illuminates Evolutionary Transitions and the Path Towards Mitochondrial Loss.</title>
        <authorList>
            <person name="Novak L.V.F."/>
            <person name="Treitli S.C."/>
            <person name="Pyrih J."/>
            <person name="Halakuc P."/>
            <person name="Pipaliya S.V."/>
            <person name="Vacek V."/>
            <person name="Brzon O."/>
            <person name="Soukal P."/>
            <person name="Eme L."/>
            <person name="Dacks J.B."/>
            <person name="Karnkowska A."/>
            <person name="Elias M."/>
            <person name="Hampl V."/>
        </authorList>
    </citation>
    <scope>NUCLEOTIDE SEQUENCE [LARGE SCALE GENOMIC DNA]</scope>
    <source>
        <strain evidence="2">NAU3</strain>
        <tissue evidence="2">Gut</tissue>
    </source>
</reference>
<feature type="compositionally biased region" description="Polar residues" evidence="1">
    <location>
        <begin position="411"/>
        <end position="426"/>
    </location>
</feature>
<dbReference type="Proteomes" id="UP001281761">
    <property type="component" value="Unassembled WGS sequence"/>
</dbReference>
<feature type="compositionally biased region" description="Polar residues" evidence="1">
    <location>
        <begin position="271"/>
        <end position="281"/>
    </location>
</feature>
<evidence type="ECO:0000256" key="1">
    <source>
        <dbReference type="SAM" id="MobiDB-lite"/>
    </source>
</evidence>
<organism evidence="2 3">
    <name type="scientific">Blattamonas nauphoetae</name>
    <dbReference type="NCBI Taxonomy" id="2049346"/>
    <lineage>
        <taxon>Eukaryota</taxon>
        <taxon>Metamonada</taxon>
        <taxon>Preaxostyla</taxon>
        <taxon>Oxymonadida</taxon>
        <taxon>Blattamonas</taxon>
    </lineage>
</organism>